<feature type="coiled-coil region" evidence="11">
    <location>
        <begin position="225"/>
        <end position="259"/>
    </location>
</feature>
<dbReference type="GO" id="GO:0015087">
    <property type="term" value="F:cobalt ion transmembrane transporter activity"/>
    <property type="evidence" value="ECO:0007669"/>
    <property type="project" value="TreeGrafter"/>
</dbReference>
<evidence type="ECO:0000256" key="2">
    <source>
        <dbReference type="ARBA" id="ARBA00009765"/>
    </source>
</evidence>
<dbReference type="InterPro" id="IPR045861">
    <property type="entry name" value="CorA_cytoplasmic_dom"/>
</dbReference>
<keyword evidence="6 12" id="KW-0812">Transmembrane</keyword>
<dbReference type="InterPro" id="IPR045863">
    <property type="entry name" value="CorA_TM1_TM2"/>
</dbReference>
<proteinExistence type="inferred from homology"/>
<dbReference type="InterPro" id="IPR002523">
    <property type="entry name" value="MgTranspt_CorA/ZnTranspt_ZntB"/>
</dbReference>
<dbReference type="Gene3D" id="3.30.460.20">
    <property type="entry name" value="CorA soluble domain-like"/>
    <property type="match status" value="1"/>
</dbReference>
<keyword evidence="9" id="KW-0406">Ion transport</keyword>
<organism evidence="13 14">
    <name type="scientific">Larsenimonas rhizosphaerae</name>
    <dbReference type="NCBI Taxonomy" id="2944682"/>
    <lineage>
        <taxon>Bacteria</taxon>
        <taxon>Pseudomonadati</taxon>
        <taxon>Pseudomonadota</taxon>
        <taxon>Gammaproteobacteria</taxon>
        <taxon>Oceanospirillales</taxon>
        <taxon>Halomonadaceae</taxon>
        <taxon>Larsenimonas</taxon>
    </lineage>
</organism>
<evidence type="ECO:0000256" key="1">
    <source>
        <dbReference type="ARBA" id="ARBA00004651"/>
    </source>
</evidence>
<dbReference type="RefSeq" id="WP_250939132.1">
    <property type="nucleotide sequence ID" value="NZ_JAMLJK010000003.1"/>
</dbReference>
<dbReference type="Gene3D" id="1.20.58.340">
    <property type="entry name" value="Magnesium transport protein CorA, transmembrane region"/>
    <property type="match status" value="2"/>
</dbReference>
<keyword evidence="10 12" id="KW-0472">Membrane</keyword>
<evidence type="ECO:0000256" key="7">
    <source>
        <dbReference type="ARBA" id="ARBA00022833"/>
    </source>
</evidence>
<protein>
    <submittedName>
        <fullName evidence="13">Zinc transporter ZntB</fullName>
    </submittedName>
</protein>
<dbReference type="Proteomes" id="UP001165678">
    <property type="component" value="Unassembled WGS sequence"/>
</dbReference>
<keyword evidence="7" id="KW-0862">Zinc</keyword>
<dbReference type="AlphaFoldDB" id="A0AA41ZHH9"/>
<dbReference type="GO" id="GO:0015095">
    <property type="term" value="F:magnesium ion transmembrane transporter activity"/>
    <property type="evidence" value="ECO:0007669"/>
    <property type="project" value="TreeGrafter"/>
</dbReference>
<keyword evidence="11" id="KW-0175">Coiled coil</keyword>
<dbReference type="Pfam" id="PF01544">
    <property type="entry name" value="CorA"/>
    <property type="match status" value="1"/>
</dbReference>
<keyword evidence="14" id="KW-1185">Reference proteome</keyword>
<evidence type="ECO:0000313" key="13">
    <source>
        <dbReference type="EMBL" id="MCX2524862.1"/>
    </source>
</evidence>
<dbReference type="SUPFAM" id="SSF143865">
    <property type="entry name" value="CorA soluble domain-like"/>
    <property type="match status" value="1"/>
</dbReference>
<comment type="caution">
    <text evidence="13">The sequence shown here is derived from an EMBL/GenBank/DDBJ whole genome shotgun (WGS) entry which is preliminary data.</text>
</comment>
<feature type="transmembrane region" description="Helical" evidence="12">
    <location>
        <begin position="265"/>
        <end position="287"/>
    </location>
</feature>
<keyword evidence="3" id="KW-0813">Transport</keyword>
<dbReference type="GO" id="GO:0005886">
    <property type="term" value="C:plasma membrane"/>
    <property type="evidence" value="ECO:0007669"/>
    <property type="project" value="UniProtKB-SubCell"/>
</dbReference>
<dbReference type="GO" id="GO:0050897">
    <property type="term" value="F:cobalt ion binding"/>
    <property type="evidence" value="ECO:0007669"/>
    <property type="project" value="TreeGrafter"/>
</dbReference>
<comment type="subcellular location">
    <subcellularLocation>
        <location evidence="1">Cell membrane</location>
        <topology evidence="1">Multi-pass membrane protein</topology>
    </subcellularLocation>
</comment>
<evidence type="ECO:0000256" key="4">
    <source>
        <dbReference type="ARBA" id="ARBA00022475"/>
    </source>
</evidence>
<dbReference type="PANTHER" id="PTHR46494">
    <property type="entry name" value="CORA FAMILY METAL ION TRANSPORTER (EUROFUNG)"/>
    <property type="match status" value="1"/>
</dbReference>
<evidence type="ECO:0000256" key="10">
    <source>
        <dbReference type="ARBA" id="ARBA00023136"/>
    </source>
</evidence>
<accession>A0AA41ZHH9</accession>
<gene>
    <name evidence="13" type="ORF">OQ287_11480</name>
</gene>
<dbReference type="GO" id="GO:0000287">
    <property type="term" value="F:magnesium ion binding"/>
    <property type="evidence" value="ECO:0007669"/>
    <property type="project" value="TreeGrafter"/>
</dbReference>
<reference evidence="13" key="1">
    <citation type="submission" date="2022-11" db="EMBL/GenBank/DDBJ databases">
        <title>Larsenimonas rhizosphaerae sp. nov., isolated from a tidal mudflat.</title>
        <authorList>
            <person name="Lee S.D."/>
            <person name="Kim I.S."/>
        </authorList>
    </citation>
    <scope>NUCLEOTIDE SEQUENCE</scope>
    <source>
        <strain evidence="13">GH2-1</strain>
    </source>
</reference>
<evidence type="ECO:0000256" key="5">
    <source>
        <dbReference type="ARBA" id="ARBA00022519"/>
    </source>
</evidence>
<evidence type="ECO:0000256" key="12">
    <source>
        <dbReference type="SAM" id="Phobius"/>
    </source>
</evidence>
<dbReference type="EMBL" id="JAPIVE010000003">
    <property type="protein sequence ID" value="MCX2524862.1"/>
    <property type="molecule type" value="Genomic_DNA"/>
</dbReference>
<sequence length="325" mass="37107">MSETHTSLVAAYRLDGLGRGHALERDNLSQIWQTDPAPIWMHLDFSRGDATNYLEDIADLHEDIIEALLEEQTRPRVGRFNGGLVTTLRGINLNPGAAPDDMISLRVWLTHNRLITLRRRPLQSITLVRNYLHDGEGPHNVSELLGAMTDAMIDKVGELGIELDDRLGKLEEDQLNDVPMADDDELLKLRRSLVTLRRFMEPQCDCLNRLAENKTFVEETASLWLRESANQLQRHVEDIKAMQERALMLQEQLNSERNERLNDRMYLLSVITAIFLPLGFLTGLMGINLGGIPGAENHYGFTIFVAIVVAIIIAQLWLLKRKRWW</sequence>
<evidence type="ECO:0000256" key="6">
    <source>
        <dbReference type="ARBA" id="ARBA00022692"/>
    </source>
</evidence>
<comment type="similarity">
    <text evidence="2">Belongs to the CorA metal ion transporter (MIT) (TC 1.A.35) family.</text>
</comment>
<evidence type="ECO:0000313" key="14">
    <source>
        <dbReference type="Proteomes" id="UP001165678"/>
    </source>
</evidence>
<dbReference type="SUPFAM" id="SSF144083">
    <property type="entry name" value="Magnesium transport protein CorA, transmembrane region"/>
    <property type="match status" value="1"/>
</dbReference>
<evidence type="ECO:0000256" key="11">
    <source>
        <dbReference type="SAM" id="Coils"/>
    </source>
</evidence>
<keyword evidence="4" id="KW-1003">Cell membrane</keyword>
<evidence type="ECO:0000256" key="8">
    <source>
        <dbReference type="ARBA" id="ARBA00022989"/>
    </source>
</evidence>
<dbReference type="CDD" id="cd12833">
    <property type="entry name" value="ZntB-like_1"/>
    <property type="match status" value="1"/>
</dbReference>
<evidence type="ECO:0000256" key="3">
    <source>
        <dbReference type="ARBA" id="ARBA00022448"/>
    </source>
</evidence>
<evidence type="ECO:0000256" key="9">
    <source>
        <dbReference type="ARBA" id="ARBA00023065"/>
    </source>
</evidence>
<name>A0AA41ZHH9_9GAMM</name>
<feature type="transmembrane region" description="Helical" evidence="12">
    <location>
        <begin position="299"/>
        <end position="319"/>
    </location>
</feature>
<keyword evidence="8 12" id="KW-1133">Transmembrane helix</keyword>
<keyword evidence="5" id="KW-0997">Cell inner membrane</keyword>
<dbReference type="PANTHER" id="PTHR46494:SF3">
    <property type="entry name" value="ZINC TRANSPORT PROTEIN ZNTB"/>
    <property type="match status" value="1"/>
</dbReference>